<sequence length="352" mass="37997">MPHDIETRFLCLADFEPAARELLPHAVYEFIAAGAGEEITKRDNEAAFDRIRLRQRVLRDVTRLDTGITLFGQSLPHPIMLAPIAYQRLVHPEGEVAAARGAGVAEAVFTLGTTATAAIEDCVAVSRSPVWFLLYWQSDRGFNGELVTRMAALGAKAISVTVDMPTPGDRRRQFRAGFKIPDSLATPYFKDRNTGLLKVGTAQRRAMPTWADIAWLRSLTTLPLILKGILDPDDAEQAIGIGADAIAVSNHGSRNLDTLPATIDALPAIAERVAGRIPIILDGGVRRGTDVLKAIALGASAVMIGRPYVYALATGGAEGVAHCITLLRRDFEVAMALTGRARVGEIDQSVIW</sequence>
<evidence type="ECO:0000256" key="7">
    <source>
        <dbReference type="PIRSR" id="PIRSR000138-2"/>
    </source>
</evidence>
<dbReference type="PANTHER" id="PTHR10578">
    <property type="entry name" value="S -2-HYDROXY-ACID OXIDASE-RELATED"/>
    <property type="match status" value="1"/>
</dbReference>
<evidence type="ECO:0000256" key="4">
    <source>
        <dbReference type="ARBA" id="ARBA00023002"/>
    </source>
</evidence>
<feature type="binding site" evidence="7">
    <location>
        <position position="254"/>
    </location>
    <ligand>
        <name>glyoxylate</name>
        <dbReference type="ChEBI" id="CHEBI:36655"/>
    </ligand>
</feature>
<dbReference type="InterPro" id="IPR013785">
    <property type="entry name" value="Aldolase_TIM"/>
</dbReference>
<evidence type="ECO:0000256" key="1">
    <source>
        <dbReference type="ARBA" id="ARBA00001917"/>
    </source>
</evidence>
<comment type="similarity">
    <text evidence="5">Belongs to the FMN-dependent alpha-hydroxy acid dehydrogenase family.</text>
</comment>
<feature type="binding site" evidence="7">
    <location>
        <position position="251"/>
    </location>
    <ligand>
        <name>glyoxylate</name>
        <dbReference type="ChEBI" id="CHEBI:36655"/>
    </ligand>
</feature>
<feature type="binding site" evidence="7">
    <location>
        <position position="227"/>
    </location>
    <ligand>
        <name>FMN</name>
        <dbReference type="ChEBI" id="CHEBI:58210"/>
    </ligand>
</feature>
<dbReference type="SUPFAM" id="SSF51395">
    <property type="entry name" value="FMN-linked oxidoreductases"/>
    <property type="match status" value="1"/>
</dbReference>
<feature type="domain" description="FMN hydroxy acid dehydrogenase" evidence="8">
    <location>
        <begin position="4"/>
        <end position="352"/>
    </location>
</feature>
<evidence type="ECO:0000259" key="8">
    <source>
        <dbReference type="PROSITE" id="PS51349"/>
    </source>
</evidence>
<dbReference type="InterPro" id="IPR000262">
    <property type="entry name" value="FMN-dep_DH"/>
</dbReference>
<dbReference type="InterPro" id="IPR012133">
    <property type="entry name" value="Alpha-hydoxy_acid_DH_FMN"/>
</dbReference>
<feature type="binding site" evidence="7">
    <location>
        <begin position="83"/>
        <end position="85"/>
    </location>
    <ligand>
        <name>FMN</name>
        <dbReference type="ChEBI" id="CHEBI:58210"/>
    </ligand>
</feature>
<dbReference type="RefSeq" id="WP_123150009.1">
    <property type="nucleotide sequence ID" value="NZ_FUIG01000042.1"/>
</dbReference>
<name>A0A2P9APZ9_9HYPH</name>
<comment type="cofactor">
    <cofactor evidence="1">
        <name>FMN</name>
        <dbReference type="ChEBI" id="CHEBI:58210"/>
    </cofactor>
</comment>
<dbReference type="PROSITE" id="PS51349">
    <property type="entry name" value="FMN_HYDROXY_ACID_DH_2"/>
    <property type="match status" value="1"/>
</dbReference>
<keyword evidence="4" id="KW-0560">Oxidoreductase</keyword>
<organism evidence="9 10">
    <name type="scientific">Mesorhizobium delmotii</name>
    <dbReference type="NCBI Taxonomy" id="1631247"/>
    <lineage>
        <taxon>Bacteria</taxon>
        <taxon>Pseudomonadati</taxon>
        <taxon>Pseudomonadota</taxon>
        <taxon>Alphaproteobacteria</taxon>
        <taxon>Hyphomicrobiales</taxon>
        <taxon>Phyllobacteriaceae</taxon>
        <taxon>Mesorhizobium</taxon>
    </lineage>
</organism>
<dbReference type="CDD" id="cd02809">
    <property type="entry name" value="alpha_hydroxyacid_oxid_FMN"/>
    <property type="match status" value="1"/>
</dbReference>
<feature type="binding site" evidence="7">
    <location>
        <position position="135"/>
    </location>
    <ligand>
        <name>glyoxylate</name>
        <dbReference type="ChEBI" id="CHEBI:36655"/>
    </ligand>
</feature>
<keyword evidence="2 7" id="KW-0285">Flavoprotein</keyword>
<feature type="active site" description="Proton acceptor" evidence="6">
    <location>
        <position position="251"/>
    </location>
</feature>
<dbReference type="FunFam" id="3.20.20.70:FF:000029">
    <property type="entry name" value="L-lactate dehydrogenase"/>
    <property type="match status" value="1"/>
</dbReference>
<evidence type="ECO:0000256" key="2">
    <source>
        <dbReference type="ARBA" id="ARBA00022630"/>
    </source>
</evidence>
<keyword evidence="3 7" id="KW-0288">FMN</keyword>
<dbReference type="AlphaFoldDB" id="A0A2P9APZ9"/>
<evidence type="ECO:0000256" key="5">
    <source>
        <dbReference type="ARBA" id="ARBA00024042"/>
    </source>
</evidence>
<dbReference type="InterPro" id="IPR037396">
    <property type="entry name" value="FMN_HAD"/>
</dbReference>
<dbReference type="GO" id="GO:0010181">
    <property type="term" value="F:FMN binding"/>
    <property type="evidence" value="ECO:0007669"/>
    <property type="project" value="InterPro"/>
</dbReference>
<dbReference type="Pfam" id="PF01070">
    <property type="entry name" value="FMN_dh"/>
    <property type="match status" value="1"/>
</dbReference>
<feature type="binding site" evidence="7">
    <location>
        <begin position="282"/>
        <end position="286"/>
    </location>
    <ligand>
        <name>FMN</name>
        <dbReference type="ChEBI" id="CHEBI:58210"/>
    </ligand>
</feature>
<evidence type="ECO:0000256" key="6">
    <source>
        <dbReference type="PIRSR" id="PIRSR000138-1"/>
    </source>
</evidence>
<accession>A0A2P9APZ9</accession>
<evidence type="ECO:0000313" key="10">
    <source>
        <dbReference type="Proteomes" id="UP000245698"/>
    </source>
</evidence>
<evidence type="ECO:0000256" key="3">
    <source>
        <dbReference type="ARBA" id="ARBA00022643"/>
    </source>
</evidence>
<dbReference type="PIRSF" id="PIRSF000138">
    <property type="entry name" value="Al-hdrx_acd_dh"/>
    <property type="match status" value="1"/>
</dbReference>
<feature type="binding site" evidence="7">
    <location>
        <position position="161"/>
    </location>
    <ligand>
        <name>FMN</name>
        <dbReference type="ChEBI" id="CHEBI:58210"/>
    </ligand>
</feature>
<feature type="binding site" evidence="7">
    <location>
        <begin position="305"/>
        <end position="306"/>
    </location>
    <ligand>
        <name>FMN</name>
        <dbReference type="ChEBI" id="CHEBI:58210"/>
    </ligand>
</feature>
<reference evidence="10" key="1">
    <citation type="submission" date="2016-12" db="EMBL/GenBank/DDBJ databases">
        <authorList>
            <person name="Brunel B."/>
        </authorList>
    </citation>
    <scope>NUCLEOTIDE SEQUENCE [LARGE SCALE GENOMIC DNA]</scope>
</reference>
<keyword evidence="10" id="KW-1185">Reference proteome</keyword>
<evidence type="ECO:0000313" key="9">
    <source>
        <dbReference type="EMBL" id="SJM33244.1"/>
    </source>
</evidence>
<dbReference type="Proteomes" id="UP000245698">
    <property type="component" value="Unassembled WGS sequence"/>
</dbReference>
<dbReference type="GO" id="GO:0016614">
    <property type="term" value="F:oxidoreductase activity, acting on CH-OH group of donors"/>
    <property type="evidence" value="ECO:0007669"/>
    <property type="project" value="UniProtKB-ARBA"/>
</dbReference>
<gene>
    <name evidence="9" type="ORF">BQ8482_340140</name>
</gene>
<protein>
    <submittedName>
        <fullName evidence="9">Alpha-hydroxyacid dehydrogenase, FMN-dependent L-lactate dehydrogenase</fullName>
    </submittedName>
</protein>
<proteinExistence type="inferred from homology"/>
<dbReference type="EMBL" id="FUIG01000042">
    <property type="protein sequence ID" value="SJM33244.1"/>
    <property type="molecule type" value="Genomic_DNA"/>
</dbReference>
<feature type="binding site" evidence="7">
    <location>
        <position position="249"/>
    </location>
    <ligand>
        <name>FMN</name>
        <dbReference type="ChEBI" id="CHEBI:58210"/>
    </ligand>
</feature>
<dbReference type="PANTHER" id="PTHR10578:SF107">
    <property type="entry name" value="2-HYDROXYACID OXIDASE 1"/>
    <property type="match status" value="1"/>
</dbReference>
<dbReference type="Gene3D" id="3.20.20.70">
    <property type="entry name" value="Aldolase class I"/>
    <property type="match status" value="1"/>
</dbReference>
<feature type="binding site" evidence="7">
    <location>
        <position position="170"/>
    </location>
    <ligand>
        <name>glyoxylate</name>
        <dbReference type="ChEBI" id="CHEBI:36655"/>
    </ligand>
</feature>